<evidence type="ECO:0000256" key="5">
    <source>
        <dbReference type="SAM" id="Phobius"/>
    </source>
</evidence>
<feature type="transmembrane region" description="Helical" evidence="5">
    <location>
        <begin position="55"/>
        <end position="71"/>
    </location>
</feature>
<dbReference type="PROSITE" id="PS50850">
    <property type="entry name" value="MFS"/>
    <property type="match status" value="1"/>
</dbReference>
<feature type="transmembrane region" description="Helical" evidence="5">
    <location>
        <begin position="441"/>
        <end position="467"/>
    </location>
</feature>
<evidence type="ECO:0000313" key="8">
    <source>
        <dbReference type="Proteomes" id="UP000001062"/>
    </source>
</evidence>
<dbReference type="InterPro" id="IPR011701">
    <property type="entry name" value="MFS"/>
</dbReference>
<comment type="subcellular location">
    <subcellularLocation>
        <location evidence="1">Membrane</location>
        <topology evidence="1">Multi-pass membrane protein</topology>
    </subcellularLocation>
</comment>
<dbReference type="Pfam" id="PF07690">
    <property type="entry name" value="MFS_1"/>
    <property type="match status" value="2"/>
</dbReference>
<feature type="transmembrane region" description="Helical" evidence="5">
    <location>
        <begin position="145"/>
        <end position="165"/>
    </location>
</feature>
<dbReference type="SUPFAM" id="SSF103473">
    <property type="entry name" value="MFS general substrate transporter"/>
    <property type="match status" value="2"/>
</dbReference>
<dbReference type="Proteomes" id="UP000001062">
    <property type="component" value="Chromosome"/>
</dbReference>
<feature type="transmembrane region" description="Helical" evidence="5">
    <location>
        <begin position="275"/>
        <end position="302"/>
    </location>
</feature>
<feature type="transmembrane region" description="Helical" evidence="5">
    <location>
        <begin position="314"/>
        <end position="332"/>
    </location>
</feature>
<feature type="transmembrane region" description="Helical" evidence="5">
    <location>
        <begin position="372"/>
        <end position="397"/>
    </location>
</feature>
<evidence type="ECO:0000256" key="2">
    <source>
        <dbReference type="ARBA" id="ARBA00022692"/>
    </source>
</evidence>
<gene>
    <name evidence="7" type="ordered locus">Marme_3930</name>
</gene>
<name>F2JYL0_MARM1</name>
<dbReference type="AlphaFoldDB" id="F2JYL0"/>
<dbReference type="Gene3D" id="1.20.1720.10">
    <property type="entry name" value="Multidrug resistance protein D"/>
    <property type="match status" value="1"/>
</dbReference>
<dbReference type="PANTHER" id="PTHR42718:SF39">
    <property type="entry name" value="ACTINORHODIN TRANSPORTER-RELATED"/>
    <property type="match status" value="1"/>
</dbReference>
<protein>
    <submittedName>
        <fullName evidence="7">Major facilitator superfamily MFS_1</fullName>
    </submittedName>
</protein>
<dbReference type="GO" id="GO:0022857">
    <property type="term" value="F:transmembrane transporter activity"/>
    <property type="evidence" value="ECO:0007669"/>
    <property type="project" value="InterPro"/>
</dbReference>
<evidence type="ECO:0000256" key="4">
    <source>
        <dbReference type="ARBA" id="ARBA00023136"/>
    </source>
</evidence>
<dbReference type="CDD" id="cd17321">
    <property type="entry name" value="MFS_MMR_MDR_like"/>
    <property type="match status" value="1"/>
</dbReference>
<evidence type="ECO:0000256" key="3">
    <source>
        <dbReference type="ARBA" id="ARBA00022989"/>
    </source>
</evidence>
<evidence type="ECO:0000256" key="1">
    <source>
        <dbReference type="ARBA" id="ARBA00004141"/>
    </source>
</evidence>
<dbReference type="PATRIC" id="fig|717774.3.peg.4054"/>
<dbReference type="InterPro" id="IPR020846">
    <property type="entry name" value="MFS_dom"/>
</dbReference>
<organism evidence="7 8">
    <name type="scientific">Marinomonas mediterranea (strain ATCC 700492 / JCM 21426 / NBRC 103028 / MMB-1)</name>
    <dbReference type="NCBI Taxonomy" id="717774"/>
    <lineage>
        <taxon>Bacteria</taxon>
        <taxon>Pseudomonadati</taxon>
        <taxon>Pseudomonadota</taxon>
        <taxon>Gammaproteobacteria</taxon>
        <taxon>Oceanospirillales</taxon>
        <taxon>Oceanospirillaceae</taxon>
        <taxon>Marinomonas</taxon>
    </lineage>
</organism>
<feature type="transmembrane region" description="Helical" evidence="5">
    <location>
        <begin position="12"/>
        <end position="35"/>
    </location>
</feature>
<dbReference type="Gene3D" id="1.20.1250.20">
    <property type="entry name" value="MFS general substrate transporter like domains"/>
    <property type="match status" value="1"/>
</dbReference>
<dbReference type="KEGG" id="mme:Marme_3930"/>
<feature type="transmembrane region" description="Helical" evidence="5">
    <location>
        <begin position="83"/>
        <end position="104"/>
    </location>
</feature>
<dbReference type="RefSeq" id="WP_013663041.1">
    <property type="nucleotide sequence ID" value="NC_015276.1"/>
</dbReference>
<feature type="domain" description="Major facilitator superfamily (MFS) profile" evidence="6">
    <location>
        <begin position="17"/>
        <end position="463"/>
    </location>
</feature>
<reference evidence="7 8" key="1">
    <citation type="journal article" date="2012" name="Stand. Genomic Sci.">
        <title>Complete genome sequence of the melanogenic marine bacterium Marinomonas mediterranea type strain (MMB-1(T)).</title>
        <authorList>
            <person name="Lucas-Elio P."/>
            <person name="Goodwin L."/>
            <person name="Woyke T."/>
            <person name="Pitluck S."/>
            <person name="Nolan M."/>
            <person name="Kyrpides N.C."/>
            <person name="Detter J.C."/>
            <person name="Copeland A."/>
            <person name="Teshima H."/>
            <person name="Bruce D."/>
            <person name="Detter C."/>
            <person name="Tapia R."/>
            <person name="Han S."/>
            <person name="Land M.L."/>
            <person name="Ivanova N."/>
            <person name="Mikhailova N."/>
            <person name="Johnston A.W."/>
            <person name="Sanchez-Amat A."/>
        </authorList>
    </citation>
    <scope>NUCLEOTIDE SEQUENCE [LARGE SCALE GENOMIC DNA]</scope>
    <source>
        <strain evidence="8">ATCC 700492 / JCM 21426 / NBRC 103028 / MMB-1</strain>
    </source>
</reference>
<dbReference type="EMBL" id="CP002583">
    <property type="protein sequence ID" value="ADZ93139.1"/>
    <property type="molecule type" value="Genomic_DNA"/>
</dbReference>
<dbReference type="HOGENOM" id="CLU_000960_28_2_6"/>
<evidence type="ECO:0000259" key="6">
    <source>
        <dbReference type="PROSITE" id="PS50850"/>
    </source>
</evidence>
<feature type="transmembrane region" description="Helical" evidence="5">
    <location>
        <begin position="116"/>
        <end position="133"/>
    </location>
</feature>
<dbReference type="STRING" id="717774.Marme_3930"/>
<dbReference type="eggNOG" id="COG0477">
    <property type="taxonomic scope" value="Bacteria"/>
</dbReference>
<sequence length="473" mass="50865">MIAIDCTSDKKELTNIGLITLLAGLLLPLIDFSILNVALSSIADSIHASHVELELMVAIYGVAFSVSIAMAGKLGDSYGRRRLFCYGVTLFGLASLACGLSNSIEMLLIARGVQGIGAALLIPQILATIHISLSGKRHSIAIGSYSSIGGMAFILGQLLGGWLVFANIADLGWRSVFLVNVPISIVILIGAWLWIPETTGNRKTAIDWSGTCLLALALMCLLLAISLGPLFHWTWPFLSMLVAVVPLLLILWNVEKSKDNKQLTTLLPPTLMRQANVQFSFILAMLMFTSWGGFMFSVALVLQSGLGFLPIESGNSFIAMGATFFIGSILSPKVVAKLGNLKTVILGCVLQLPFLISLILTFHMTWPDLNELILMPATAGMGFAQAFIVTGFFRIGLAKIQKEQAGTASAMLATIQQATLAIGTALLGTVTYQVLESTGDYLTAITTMLLCELFAMVLLTCAACWFYSKRQVR</sequence>
<evidence type="ECO:0000313" key="7">
    <source>
        <dbReference type="EMBL" id="ADZ93139.1"/>
    </source>
</evidence>
<keyword evidence="3 5" id="KW-1133">Transmembrane helix</keyword>
<feature type="transmembrane region" description="Helical" evidence="5">
    <location>
        <begin position="418"/>
        <end position="435"/>
    </location>
</feature>
<keyword evidence="4 5" id="KW-0472">Membrane</keyword>
<feature type="transmembrane region" description="Helical" evidence="5">
    <location>
        <begin position="171"/>
        <end position="194"/>
    </location>
</feature>
<keyword evidence="8" id="KW-1185">Reference proteome</keyword>
<keyword evidence="2 5" id="KW-0812">Transmembrane</keyword>
<dbReference type="InterPro" id="IPR036259">
    <property type="entry name" value="MFS_trans_sf"/>
</dbReference>
<dbReference type="OrthoDB" id="9807274at2"/>
<dbReference type="PANTHER" id="PTHR42718">
    <property type="entry name" value="MAJOR FACILITATOR SUPERFAMILY MULTIDRUG TRANSPORTER MFSC"/>
    <property type="match status" value="1"/>
</dbReference>
<accession>F2JYL0</accession>
<feature type="transmembrane region" description="Helical" evidence="5">
    <location>
        <begin position="233"/>
        <end position="254"/>
    </location>
</feature>
<feature type="transmembrane region" description="Helical" evidence="5">
    <location>
        <begin position="206"/>
        <end position="227"/>
    </location>
</feature>
<dbReference type="GO" id="GO:0016020">
    <property type="term" value="C:membrane"/>
    <property type="evidence" value="ECO:0007669"/>
    <property type="project" value="UniProtKB-SubCell"/>
</dbReference>
<feature type="transmembrane region" description="Helical" evidence="5">
    <location>
        <begin position="344"/>
        <end position="366"/>
    </location>
</feature>
<proteinExistence type="predicted"/>